<dbReference type="InterPro" id="IPR001179">
    <property type="entry name" value="PPIase_FKBP_dom"/>
</dbReference>
<dbReference type="GO" id="GO:0031410">
    <property type="term" value="C:cytoplasmic vesicle"/>
    <property type="evidence" value="ECO:0007669"/>
    <property type="project" value="TreeGrafter"/>
</dbReference>
<dbReference type="SMART" id="SM00153">
    <property type="entry name" value="VHP"/>
    <property type="match status" value="1"/>
</dbReference>
<dbReference type="PROSITE" id="PS51089">
    <property type="entry name" value="HP"/>
    <property type="match status" value="1"/>
</dbReference>
<dbReference type="GO" id="GO:0035091">
    <property type="term" value="F:phosphatidylinositol binding"/>
    <property type="evidence" value="ECO:0007669"/>
    <property type="project" value="TreeGrafter"/>
</dbReference>
<dbReference type="InterPro" id="IPR046357">
    <property type="entry name" value="PPIase_dom_sf"/>
</dbReference>
<comment type="catalytic activity">
    <reaction evidence="3">
        <text>[protein]-peptidylproline (omega=180) = [protein]-peptidylproline (omega=0)</text>
        <dbReference type="Rhea" id="RHEA:16237"/>
        <dbReference type="Rhea" id="RHEA-COMP:10747"/>
        <dbReference type="Rhea" id="RHEA-COMP:10748"/>
        <dbReference type="ChEBI" id="CHEBI:83833"/>
        <dbReference type="ChEBI" id="CHEBI:83834"/>
        <dbReference type="EC" id="5.2.1.8"/>
    </reaction>
</comment>
<dbReference type="InParanoid" id="A0A2R5GQ55"/>
<dbReference type="Pfam" id="PF14604">
    <property type="entry name" value="SH3_9"/>
    <property type="match status" value="1"/>
</dbReference>
<dbReference type="Gene3D" id="1.10.950.10">
    <property type="entry name" value="Villin headpiece domain"/>
    <property type="match status" value="1"/>
</dbReference>
<feature type="domain" description="SH3" evidence="5">
    <location>
        <begin position="1"/>
        <end position="60"/>
    </location>
</feature>
<organism evidence="8 9">
    <name type="scientific">Hondaea fermentalgiana</name>
    <dbReference type="NCBI Taxonomy" id="2315210"/>
    <lineage>
        <taxon>Eukaryota</taxon>
        <taxon>Sar</taxon>
        <taxon>Stramenopiles</taxon>
        <taxon>Bigyra</taxon>
        <taxon>Labyrinthulomycetes</taxon>
        <taxon>Thraustochytrida</taxon>
        <taxon>Thraustochytriidae</taxon>
        <taxon>Hondaea</taxon>
    </lineage>
</organism>
<dbReference type="Pfam" id="PF00254">
    <property type="entry name" value="FKBP_C"/>
    <property type="match status" value="1"/>
</dbReference>
<dbReference type="GO" id="GO:0003755">
    <property type="term" value="F:peptidyl-prolyl cis-trans isomerase activity"/>
    <property type="evidence" value="ECO:0007669"/>
    <property type="project" value="UniProtKB-KW"/>
</dbReference>
<feature type="domain" description="HP" evidence="7">
    <location>
        <begin position="667"/>
        <end position="735"/>
    </location>
</feature>
<reference evidence="8 9" key="1">
    <citation type="submission" date="2017-12" db="EMBL/GenBank/DDBJ databases">
        <title>Sequencing, de novo assembly and annotation of complete genome of a new Thraustochytrid species, strain FCC1311.</title>
        <authorList>
            <person name="Sedici K."/>
            <person name="Godart F."/>
            <person name="Aiese Cigliano R."/>
            <person name="Sanseverino W."/>
            <person name="Barakat M."/>
            <person name="Ortet P."/>
            <person name="Marechal E."/>
            <person name="Cagnac O."/>
            <person name="Amato A."/>
        </authorList>
    </citation>
    <scope>NUCLEOTIDE SEQUENCE [LARGE SCALE GENOMIC DNA]</scope>
</reference>
<protein>
    <recommendedName>
        <fullName evidence="3">peptidylprolyl isomerase</fullName>
        <ecNumber evidence="3">5.2.1.8</ecNumber>
    </recommendedName>
</protein>
<dbReference type="Pfam" id="PF07653">
    <property type="entry name" value="SH3_2"/>
    <property type="match status" value="1"/>
</dbReference>
<proteinExistence type="predicted"/>
<dbReference type="SUPFAM" id="SSF50044">
    <property type="entry name" value="SH3-domain"/>
    <property type="match status" value="2"/>
</dbReference>
<dbReference type="GO" id="GO:0016197">
    <property type="term" value="P:endosomal transport"/>
    <property type="evidence" value="ECO:0007669"/>
    <property type="project" value="TreeGrafter"/>
</dbReference>
<dbReference type="CDD" id="cd00174">
    <property type="entry name" value="SH3"/>
    <property type="match status" value="1"/>
</dbReference>
<dbReference type="InterPro" id="IPR001452">
    <property type="entry name" value="SH3_domain"/>
</dbReference>
<dbReference type="InterPro" id="IPR036886">
    <property type="entry name" value="Villin_headpiece_dom_sf"/>
</dbReference>
<dbReference type="PANTHER" id="PTHR45827">
    <property type="entry name" value="SORTING NEXIN"/>
    <property type="match status" value="1"/>
</dbReference>
<dbReference type="SUPFAM" id="SSF54534">
    <property type="entry name" value="FKBP-like"/>
    <property type="match status" value="1"/>
</dbReference>
<evidence type="ECO:0000313" key="9">
    <source>
        <dbReference type="Proteomes" id="UP000241890"/>
    </source>
</evidence>
<evidence type="ECO:0000256" key="3">
    <source>
        <dbReference type="PROSITE-ProRule" id="PRU00277"/>
    </source>
</evidence>
<keyword evidence="9" id="KW-1185">Reference proteome</keyword>
<feature type="domain" description="SH3" evidence="5">
    <location>
        <begin position="225"/>
        <end position="287"/>
    </location>
</feature>
<keyword evidence="3 8" id="KW-0413">Isomerase</keyword>
<evidence type="ECO:0000256" key="2">
    <source>
        <dbReference type="PROSITE-ProRule" id="PRU00192"/>
    </source>
</evidence>
<feature type="compositionally biased region" description="Low complexity" evidence="4">
    <location>
        <begin position="566"/>
        <end position="577"/>
    </location>
</feature>
<evidence type="ECO:0000313" key="8">
    <source>
        <dbReference type="EMBL" id="GBG30481.1"/>
    </source>
</evidence>
<dbReference type="GO" id="GO:0007010">
    <property type="term" value="P:cytoskeleton organization"/>
    <property type="evidence" value="ECO:0007669"/>
    <property type="project" value="InterPro"/>
</dbReference>
<feature type="region of interest" description="Disordered" evidence="4">
    <location>
        <begin position="539"/>
        <end position="584"/>
    </location>
</feature>
<gene>
    <name evidence="8" type="ORF">FCC1311_067002</name>
</gene>
<dbReference type="GO" id="GO:0006897">
    <property type="term" value="P:endocytosis"/>
    <property type="evidence" value="ECO:0007669"/>
    <property type="project" value="TreeGrafter"/>
</dbReference>
<dbReference type="EMBL" id="BEYU01000076">
    <property type="protein sequence ID" value="GBG30481.1"/>
    <property type="molecule type" value="Genomic_DNA"/>
</dbReference>
<keyword evidence="3" id="KW-0697">Rotamase</keyword>
<dbReference type="SMART" id="SM00326">
    <property type="entry name" value="SH3"/>
    <property type="match status" value="2"/>
</dbReference>
<dbReference type="SUPFAM" id="SSF47050">
    <property type="entry name" value="VHP, Villin headpiece domain"/>
    <property type="match status" value="1"/>
</dbReference>
<accession>A0A2R5GQ55</accession>
<evidence type="ECO:0000259" key="7">
    <source>
        <dbReference type="PROSITE" id="PS51089"/>
    </source>
</evidence>
<evidence type="ECO:0000259" key="5">
    <source>
        <dbReference type="PROSITE" id="PS50002"/>
    </source>
</evidence>
<evidence type="ECO:0000256" key="4">
    <source>
        <dbReference type="SAM" id="MobiDB-lite"/>
    </source>
</evidence>
<dbReference type="InterPro" id="IPR003128">
    <property type="entry name" value="Villin_headpiece"/>
</dbReference>
<dbReference type="Proteomes" id="UP000241890">
    <property type="component" value="Unassembled WGS sequence"/>
</dbReference>
<feature type="domain" description="PPIase FKBP-type" evidence="6">
    <location>
        <begin position="407"/>
        <end position="506"/>
    </location>
</feature>
<sequence length="735" mass="80960">MQFARALYTFVAAQEGDLGFEENDVLVVEEQDSSGWWVGEDQTTGARGEFPYNYVELISEDEAQRLMAAKDAPKQFKFDGDRIATAKVFRTHTSARTGEPKFDIRAMTSSGKKRVATKSISQIRELDVQVKSIFPTFDGVLPPRWADHAGLEGIDVDKREESIEIYLNMLTKEDTTSYLLMVWLFPGEQVDVQAASDEIYSAAEASASAGQDRESVRAPEDDGLTNMQLAHVEFTWTPQDDVELFMESSQVIAILSQSTGSPGWWEAQTVGGSKGLIPYNHVELLDSRVAHAILTGTPLTDAQAMQFDEAPAGGYAETKRVEKKRTSLRKSLSRLSLGRRKSKEATPSAFAPPPAAAEISKRERRVISSFQLSSIESFDRLIDNGYTMEEGNRTIGQSLAPDGPQQGDFVQLSYAAYIWDEQHQSLIEFGATDLPSKLSPEGGSMEFFVGGGEVIRGVEYAVQRMNLGQNVRLVVNPALAYGKVGLPPDVPPNSHVVFDLTLDAFGSDGKPMPKQLEVDVPPPPDIDDGNHFFEIEDDEDDPVIMASNTRGGGRSPHKPPVPRLTKPQLPKQPKMPQAASKPVAVSKPFAREFDRASARPSPSQTAKGFKAPAGKPISLQEAIAQRRAKLEHSAAQPAARPVADHVSRRIPAGAAWARPAPPKVTYLKPEGQFSLDELREAVRNKALEDLQVDPSVIEDYISDEDFEYAFKMSRGEFLLKPKWRQQALRKGAGLF</sequence>
<dbReference type="GO" id="GO:0097320">
    <property type="term" value="P:plasma membrane tubulation"/>
    <property type="evidence" value="ECO:0007669"/>
    <property type="project" value="TreeGrafter"/>
</dbReference>
<evidence type="ECO:0000259" key="6">
    <source>
        <dbReference type="PROSITE" id="PS50059"/>
    </source>
</evidence>
<feature type="region of interest" description="Disordered" evidence="4">
    <location>
        <begin position="336"/>
        <end position="357"/>
    </location>
</feature>
<name>A0A2R5GQ55_9STRA</name>
<dbReference type="AlphaFoldDB" id="A0A2R5GQ55"/>
<dbReference type="InterPro" id="IPR036028">
    <property type="entry name" value="SH3-like_dom_sf"/>
</dbReference>
<dbReference type="GO" id="GO:0003779">
    <property type="term" value="F:actin binding"/>
    <property type="evidence" value="ECO:0007669"/>
    <property type="project" value="InterPro"/>
</dbReference>
<dbReference type="PROSITE" id="PS50002">
    <property type="entry name" value="SH3"/>
    <property type="match status" value="2"/>
</dbReference>
<keyword evidence="1 2" id="KW-0728">SH3 domain</keyword>
<dbReference type="PROSITE" id="PS50059">
    <property type="entry name" value="FKBP_PPIASE"/>
    <property type="match status" value="1"/>
</dbReference>
<dbReference type="Gene3D" id="2.30.30.40">
    <property type="entry name" value="SH3 Domains"/>
    <property type="match status" value="2"/>
</dbReference>
<dbReference type="Gene3D" id="3.10.50.40">
    <property type="match status" value="1"/>
</dbReference>
<dbReference type="Pfam" id="PF02209">
    <property type="entry name" value="VHP"/>
    <property type="match status" value="1"/>
</dbReference>
<dbReference type="PANTHER" id="PTHR45827:SF1">
    <property type="entry name" value="SORTING NEXIN"/>
    <property type="match status" value="1"/>
</dbReference>
<dbReference type="EC" id="5.2.1.8" evidence="3"/>
<dbReference type="GO" id="GO:0005886">
    <property type="term" value="C:plasma membrane"/>
    <property type="evidence" value="ECO:0007669"/>
    <property type="project" value="TreeGrafter"/>
</dbReference>
<comment type="caution">
    <text evidence="8">The sequence shown here is derived from an EMBL/GenBank/DDBJ whole genome shotgun (WGS) entry which is preliminary data.</text>
</comment>
<evidence type="ECO:0000256" key="1">
    <source>
        <dbReference type="ARBA" id="ARBA00022443"/>
    </source>
</evidence>
<dbReference type="OrthoDB" id="1902587at2759"/>